<comment type="caution">
    <text evidence="1">The sequence shown here is derived from an EMBL/GenBank/DDBJ whole genome shotgun (WGS) entry which is preliminary data.</text>
</comment>
<dbReference type="RefSeq" id="WP_176005247.1">
    <property type="nucleotide sequence ID" value="NZ_JABWMI010000006.1"/>
</dbReference>
<dbReference type="PROSITE" id="PS51257">
    <property type="entry name" value="PROKAR_LIPOPROTEIN"/>
    <property type="match status" value="1"/>
</dbReference>
<proteinExistence type="predicted"/>
<name>A0A7Y8Y0X2_9FLAO</name>
<protein>
    <recommendedName>
        <fullName evidence="3">Lipoprotein</fullName>
    </recommendedName>
</protein>
<accession>A0A7Y8Y0X2</accession>
<keyword evidence="2" id="KW-1185">Reference proteome</keyword>
<organism evidence="1 2">
    <name type="scientific">Flavobacterium agri</name>
    <dbReference type="NCBI Taxonomy" id="2743471"/>
    <lineage>
        <taxon>Bacteria</taxon>
        <taxon>Pseudomonadati</taxon>
        <taxon>Bacteroidota</taxon>
        <taxon>Flavobacteriia</taxon>
        <taxon>Flavobacteriales</taxon>
        <taxon>Flavobacteriaceae</taxon>
        <taxon>Flavobacterium</taxon>
    </lineage>
</organism>
<dbReference type="EMBL" id="JACBJI010000002">
    <property type="protein sequence ID" value="NYA70437.1"/>
    <property type="molecule type" value="Genomic_DNA"/>
</dbReference>
<evidence type="ECO:0000313" key="2">
    <source>
        <dbReference type="Proteomes" id="UP000535020"/>
    </source>
</evidence>
<dbReference type="Proteomes" id="UP000535020">
    <property type="component" value="Unassembled WGS sequence"/>
</dbReference>
<evidence type="ECO:0008006" key="3">
    <source>
        <dbReference type="Google" id="ProtNLM"/>
    </source>
</evidence>
<dbReference type="AlphaFoldDB" id="A0A7Y8Y0X2"/>
<reference evidence="1 2" key="1">
    <citation type="submission" date="2020-07" db="EMBL/GenBank/DDBJ databases">
        <authorList>
            <person name="Sun Q."/>
        </authorList>
    </citation>
    <scope>NUCLEOTIDE SEQUENCE [LARGE SCALE GENOMIC DNA]</scope>
    <source>
        <strain evidence="1 2">MAH-1</strain>
    </source>
</reference>
<evidence type="ECO:0000313" key="1">
    <source>
        <dbReference type="EMBL" id="NYA70437.1"/>
    </source>
</evidence>
<sequence length="142" mass="16410">MKFCYLPLALLLFGCSSPKSEKTGIVYAGNFELLNKTELAEKWNAMLEKNGFQTRLSTFKIRKNYDGATDETYYYLFAESLDNTTKAATILNRDRNYFYIEKKPEFIVCSCVEGTPRQFDHQWICESQTDESDCTETILASK</sequence>
<gene>
    <name evidence="1" type="ORF">HZF10_05855</name>
</gene>